<comment type="caution">
    <text evidence="2">The sequence shown here is derived from an EMBL/GenBank/DDBJ whole genome shotgun (WGS) entry which is preliminary data.</text>
</comment>
<evidence type="ECO:0000256" key="1">
    <source>
        <dbReference type="SAM" id="SignalP"/>
    </source>
</evidence>
<dbReference type="Proteomes" id="UP001197609">
    <property type="component" value="Unassembled WGS sequence"/>
</dbReference>
<accession>A0AAJ1ETI3</accession>
<keyword evidence="1" id="KW-0732">Signal</keyword>
<name>A0AAJ1ETI3_9BACT</name>
<protein>
    <submittedName>
        <fullName evidence="2">Uncharacterized protein</fullName>
    </submittedName>
</protein>
<dbReference type="AlphaFoldDB" id="A0AAJ1ETI3"/>
<feature type="signal peptide" evidence="1">
    <location>
        <begin position="1"/>
        <end position="21"/>
    </location>
</feature>
<sequence>MLLLRIVLVVLAVAVALPATAQDKGASTMEILRQKVQADKKLLVAVNVGLTGPQEKAFWPIYDAFQKDLEQIDKRLAKVIADYADAYNQGLVPNETAKRLLNEALAIEEAEVALKRSYVPKLEKALPDAKVARYIQIENKIRALVRFELADKIPLVK</sequence>
<proteinExistence type="predicted"/>
<reference evidence="2 3" key="1">
    <citation type="journal article" date="2021" name="bioRxiv">
        <title>Unraveling nitrogen, sulfur and carbon metabolic pathways and microbial community transcriptional responses to substrate deprivation and toxicity stresses in a bioreactor mimicking anoxic brackish coastal sediment conditions.</title>
        <authorList>
            <person name="Martins P.D."/>
            <person name="Echeveste M.J."/>
            <person name="Arshad A."/>
            <person name="Kurth J."/>
            <person name="Ouboter H."/>
            <person name="Jetten M.S.M."/>
            <person name="Welte C.U."/>
        </authorList>
    </citation>
    <scope>NUCLEOTIDE SEQUENCE [LARGE SCALE GENOMIC DNA]</scope>
    <source>
        <strain evidence="2">MAG_38</strain>
    </source>
</reference>
<organism evidence="2 3">
    <name type="scientific">Candidatus Methylomirabilis tolerans</name>
    <dbReference type="NCBI Taxonomy" id="3123416"/>
    <lineage>
        <taxon>Bacteria</taxon>
        <taxon>Candidatus Methylomirabilota</taxon>
        <taxon>Candidatus Methylomirabilia</taxon>
        <taxon>Candidatus Methylomirabilales</taxon>
        <taxon>Candidatus Methylomirabilaceae</taxon>
        <taxon>Candidatus Methylomirabilis</taxon>
    </lineage>
</organism>
<dbReference type="EMBL" id="JAIOIU010000103">
    <property type="protein sequence ID" value="MBZ0160199.1"/>
    <property type="molecule type" value="Genomic_DNA"/>
</dbReference>
<gene>
    <name evidence="2" type="ORF">K8G79_08705</name>
</gene>
<evidence type="ECO:0000313" key="2">
    <source>
        <dbReference type="EMBL" id="MBZ0160199.1"/>
    </source>
</evidence>
<feature type="chain" id="PRO_5042583998" evidence="1">
    <location>
        <begin position="22"/>
        <end position="157"/>
    </location>
</feature>
<evidence type="ECO:0000313" key="3">
    <source>
        <dbReference type="Proteomes" id="UP001197609"/>
    </source>
</evidence>